<keyword evidence="3 6" id="KW-0805">Transcription regulation</keyword>
<evidence type="ECO:0000259" key="7">
    <source>
        <dbReference type="SMART" id="SM00881"/>
    </source>
</evidence>
<dbReference type="InterPro" id="IPR036291">
    <property type="entry name" value="NAD(P)-bd_dom_sf"/>
</dbReference>
<keyword evidence="2 6" id="KW-0678">Repressor</keyword>
<dbReference type="InterPro" id="IPR036388">
    <property type="entry name" value="WH-like_DNA-bd_sf"/>
</dbReference>
<organism evidence="8 9">
    <name type="scientific">Chitinivibrio alkaliphilus ACht1</name>
    <dbReference type="NCBI Taxonomy" id="1313304"/>
    <lineage>
        <taxon>Bacteria</taxon>
        <taxon>Pseudomonadati</taxon>
        <taxon>Fibrobacterota</taxon>
        <taxon>Chitinivibrionia</taxon>
        <taxon>Chitinivibrionales</taxon>
        <taxon>Chitinivibrionaceae</taxon>
        <taxon>Chitinivibrio</taxon>
    </lineage>
</organism>
<comment type="caution">
    <text evidence="6">Lacks conserved residue(s) required for the propagation of feature annotation.</text>
</comment>
<evidence type="ECO:0000313" key="9">
    <source>
        <dbReference type="Proteomes" id="UP000017148"/>
    </source>
</evidence>
<keyword evidence="9" id="KW-1185">Reference proteome</keyword>
<dbReference type="Gene3D" id="1.10.10.10">
    <property type="entry name" value="Winged helix-like DNA-binding domain superfamily/Winged helix DNA-binding domain"/>
    <property type="match status" value="1"/>
</dbReference>
<dbReference type="NCBIfam" id="NF003994">
    <property type="entry name" value="PRK05472.2-3"/>
    <property type="match status" value="1"/>
</dbReference>
<keyword evidence="6" id="KW-0520">NAD</keyword>
<dbReference type="eggNOG" id="COG2344">
    <property type="taxonomic scope" value="Bacteria"/>
</dbReference>
<dbReference type="GO" id="GO:0005737">
    <property type="term" value="C:cytoplasm"/>
    <property type="evidence" value="ECO:0007669"/>
    <property type="project" value="UniProtKB-SubCell"/>
</dbReference>
<evidence type="ECO:0000256" key="3">
    <source>
        <dbReference type="ARBA" id="ARBA00023015"/>
    </source>
</evidence>
<dbReference type="Proteomes" id="UP000017148">
    <property type="component" value="Unassembled WGS sequence"/>
</dbReference>
<dbReference type="SMART" id="SM00881">
    <property type="entry name" value="CoA_binding"/>
    <property type="match status" value="1"/>
</dbReference>
<dbReference type="PANTHER" id="PTHR35786">
    <property type="entry name" value="REDOX-SENSING TRANSCRIPTIONAL REPRESSOR REX"/>
    <property type="match status" value="1"/>
</dbReference>
<comment type="subunit">
    <text evidence="6">Homodimer.</text>
</comment>
<dbReference type="InterPro" id="IPR022876">
    <property type="entry name" value="Tscrpt_rep_Rex"/>
</dbReference>
<evidence type="ECO:0000256" key="2">
    <source>
        <dbReference type="ARBA" id="ARBA00022491"/>
    </source>
</evidence>
<dbReference type="SUPFAM" id="SSF51735">
    <property type="entry name" value="NAD(P)-binding Rossmann-fold domains"/>
    <property type="match status" value="1"/>
</dbReference>
<keyword evidence="5 6" id="KW-0804">Transcription</keyword>
<dbReference type="GO" id="GO:0045892">
    <property type="term" value="P:negative regulation of DNA-templated transcription"/>
    <property type="evidence" value="ECO:0007669"/>
    <property type="project" value="InterPro"/>
</dbReference>
<dbReference type="NCBIfam" id="NF003995">
    <property type="entry name" value="PRK05472.2-4"/>
    <property type="match status" value="1"/>
</dbReference>
<dbReference type="GO" id="GO:0003677">
    <property type="term" value="F:DNA binding"/>
    <property type="evidence" value="ECO:0007669"/>
    <property type="project" value="UniProtKB-UniRule"/>
</dbReference>
<dbReference type="InterPro" id="IPR009718">
    <property type="entry name" value="Rex_DNA-bd_C_dom"/>
</dbReference>
<dbReference type="InterPro" id="IPR003781">
    <property type="entry name" value="CoA-bd"/>
</dbReference>
<dbReference type="Gene3D" id="3.40.50.720">
    <property type="entry name" value="NAD(P)-binding Rossmann-like Domain"/>
    <property type="match status" value="1"/>
</dbReference>
<dbReference type="Pfam" id="PF02629">
    <property type="entry name" value="CoA_binding"/>
    <property type="match status" value="1"/>
</dbReference>
<sequence length="208" mass="22459">MQLSDPTLKRLTAIYRVLSRLICFEPDIVSLSSTKLGEYIGYPAHTVRKDISYLGEVGNSGKGYGVRELHDFIAQKLGLDTARRAAVVGLGRIGSAILDYGRFSQAGFDVVAGFDSDINLVDSMVSSVPVYPSYDIPEIVQRHAIELAFLAVPAGAAEKSVARLVAGGIKGVVNFSPLIMKHDTIIIRNMDITGELTLLSALITVKHL</sequence>
<comment type="subcellular location">
    <subcellularLocation>
        <location evidence="6">Cytoplasm</location>
    </subcellularLocation>
</comment>
<feature type="binding site" evidence="6">
    <location>
        <begin position="89"/>
        <end position="94"/>
    </location>
    <ligand>
        <name>NAD(+)</name>
        <dbReference type="ChEBI" id="CHEBI:57540"/>
    </ligand>
</feature>
<proteinExistence type="inferred from homology"/>
<dbReference type="GO" id="GO:0003700">
    <property type="term" value="F:DNA-binding transcription factor activity"/>
    <property type="evidence" value="ECO:0007669"/>
    <property type="project" value="UniProtKB-UniRule"/>
</dbReference>
<evidence type="ECO:0000256" key="4">
    <source>
        <dbReference type="ARBA" id="ARBA00023125"/>
    </source>
</evidence>
<accession>U7DA48</accession>
<keyword evidence="4 6" id="KW-0238">DNA-binding</keyword>
<dbReference type="OrthoDB" id="369876at2"/>
<dbReference type="EMBL" id="ASJR01000004">
    <property type="protein sequence ID" value="ERP38887.1"/>
    <property type="molecule type" value="Genomic_DNA"/>
</dbReference>
<protein>
    <recommendedName>
        <fullName evidence="6">Redox-sensing transcriptional repressor Rex</fullName>
    </recommendedName>
</protein>
<dbReference type="PANTHER" id="PTHR35786:SF1">
    <property type="entry name" value="REDOX-SENSING TRANSCRIPTIONAL REPRESSOR REX 1"/>
    <property type="match status" value="1"/>
</dbReference>
<evidence type="ECO:0000256" key="6">
    <source>
        <dbReference type="HAMAP-Rule" id="MF_01131"/>
    </source>
</evidence>
<comment type="similarity">
    <text evidence="6">Belongs to the transcriptional regulatory Rex family.</text>
</comment>
<name>U7DA48_9BACT</name>
<dbReference type="GO" id="GO:0051775">
    <property type="term" value="P:response to redox state"/>
    <property type="evidence" value="ECO:0007669"/>
    <property type="project" value="InterPro"/>
</dbReference>
<evidence type="ECO:0000256" key="5">
    <source>
        <dbReference type="ARBA" id="ARBA00023163"/>
    </source>
</evidence>
<dbReference type="STRING" id="1313304.CALK_0665"/>
<dbReference type="HAMAP" id="MF_01131">
    <property type="entry name" value="Rex"/>
    <property type="match status" value="1"/>
</dbReference>
<comment type="function">
    <text evidence="6">Modulates transcription in response to changes in cellular NADH/NAD(+) redox state.</text>
</comment>
<dbReference type="RefSeq" id="WP_022636186.1">
    <property type="nucleotide sequence ID" value="NZ_ASJR01000004.1"/>
</dbReference>
<reference evidence="8 9" key="1">
    <citation type="journal article" date="2013" name="Environ. Microbiol.">
        <title>Genome analysis of Chitinivibrio alkaliphilus gen. nov., sp. nov., a novel extremely haloalkaliphilic anaerobic chitinolytic bacterium from the candidate phylum Termite Group 3.</title>
        <authorList>
            <person name="Sorokin D.Y."/>
            <person name="Gumerov V.M."/>
            <person name="Rakitin A.L."/>
            <person name="Beletsky A.V."/>
            <person name="Damste J.S."/>
            <person name="Muyzer G."/>
            <person name="Mardanov A.V."/>
            <person name="Ravin N.V."/>
        </authorList>
    </citation>
    <scope>NUCLEOTIDE SEQUENCE [LARGE SCALE GENOMIC DNA]</scope>
    <source>
        <strain evidence="8 9">ACht1</strain>
    </source>
</reference>
<gene>
    <name evidence="6" type="primary">rex</name>
    <name evidence="8" type="ORF">CALK_0665</name>
</gene>
<comment type="caution">
    <text evidence="8">The sequence shown here is derived from an EMBL/GenBank/DDBJ whole genome shotgun (WGS) entry which is preliminary data.</text>
</comment>
<feature type="domain" description="CoA-binding" evidence="7">
    <location>
        <begin position="79"/>
        <end position="179"/>
    </location>
</feature>
<dbReference type="SUPFAM" id="SSF46785">
    <property type="entry name" value="Winged helix' DNA-binding domain"/>
    <property type="match status" value="1"/>
</dbReference>
<dbReference type="InterPro" id="IPR036390">
    <property type="entry name" value="WH_DNA-bd_sf"/>
</dbReference>
<evidence type="ECO:0000256" key="1">
    <source>
        <dbReference type="ARBA" id="ARBA00022490"/>
    </source>
</evidence>
<dbReference type="NCBIfam" id="NF003996">
    <property type="entry name" value="PRK05472.2-5"/>
    <property type="match status" value="1"/>
</dbReference>
<dbReference type="AlphaFoldDB" id="U7DA48"/>
<dbReference type="Pfam" id="PF06971">
    <property type="entry name" value="Put_DNA-bind_N"/>
    <property type="match status" value="1"/>
</dbReference>
<keyword evidence="1 6" id="KW-0963">Cytoplasm</keyword>
<evidence type="ECO:0000313" key="8">
    <source>
        <dbReference type="EMBL" id="ERP38887.1"/>
    </source>
</evidence>